<organism evidence="2 3">
    <name type="scientific">Parabacteroides goldsteinii</name>
    <dbReference type="NCBI Taxonomy" id="328812"/>
    <lineage>
        <taxon>Bacteria</taxon>
        <taxon>Pseudomonadati</taxon>
        <taxon>Bacteroidota</taxon>
        <taxon>Bacteroidia</taxon>
        <taxon>Bacteroidales</taxon>
        <taxon>Tannerellaceae</taxon>
        <taxon>Parabacteroides</taxon>
    </lineage>
</organism>
<evidence type="ECO:0000313" key="2">
    <source>
        <dbReference type="EMBL" id="KMM32540.1"/>
    </source>
</evidence>
<name>A0A0J6CH36_9BACT</name>
<dbReference type="AlphaFoldDB" id="A0A0J6CH36"/>
<keyword evidence="2" id="KW-0396">Initiation factor</keyword>
<dbReference type="EMBL" id="LFJV01000057">
    <property type="protein sequence ID" value="KMM32540.1"/>
    <property type="molecule type" value="Genomic_DNA"/>
</dbReference>
<protein>
    <submittedName>
        <fullName evidence="2">Translation initiation factor 2</fullName>
    </submittedName>
</protein>
<comment type="caution">
    <text evidence="2">The sequence shown here is derived from an EMBL/GenBank/DDBJ whole genome shotgun (WGS) entry which is preliminary data.</text>
</comment>
<feature type="region of interest" description="Disordered" evidence="1">
    <location>
        <begin position="1"/>
        <end position="91"/>
    </location>
</feature>
<dbReference type="Proteomes" id="UP000036166">
    <property type="component" value="Unassembled WGS sequence"/>
</dbReference>
<evidence type="ECO:0000313" key="3">
    <source>
        <dbReference type="Proteomes" id="UP000036166"/>
    </source>
</evidence>
<reference evidence="2 3" key="1">
    <citation type="submission" date="2015-06" db="EMBL/GenBank/DDBJ databases">
        <title>Draft Genome Sequence of Parabacteroides goldsteinii with Putative Novel Metallo-Beta-Lactamases Isolated from a Blood Culture from a Human Patient.</title>
        <authorList>
            <person name="Krogh T.J."/>
            <person name="Agergaard C.N."/>
            <person name="Moller-Jensen J."/>
            <person name="Justesen U.S."/>
        </authorList>
    </citation>
    <scope>NUCLEOTIDE SEQUENCE [LARGE SCALE GENOMIC DNA]</scope>
    <source>
        <strain evidence="2 3">910340</strain>
    </source>
</reference>
<dbReference type="GO" id="GO:0003743">
    <property type="term" value="F:translation initiation factor activity"/>
    <property type="evidence" value="ECO:0007669"/>
    <property type="project" value="UniProtKB-KW"/>
</dbReference>
<dbReference type="RefSeq" id="WP_008771418.1">
    <property type="nucleotide sequence ID" value="NZ_LFJV01000057.1"/>
</dbReference>
<evidence type="ECO:0000256" key="1">
    <source>
        <dbReference type="SAM" id="MobiDB-lite"/>
    </source>
</evidence>
<dbReference type="Pfam" id="PF11888">
    <property type="entry name" value="DUF3408"/>
    <property type="match status" value="1"/>
</dbReference>
<dbReference type="InterPro" id="IPR021823">
    <property type="entry name" value="DUF3408"/>
</dbReference>
<dbReference type="PATRIC" id="fig|328812.4.peg.4322"/>
<accession>A0A0J6CH36</accession>
<gene>
    <name evidence="2" type="ORF">ACM15_16825</name>
</gene>
<feature type="compositionally biased region" description="Polar residues" evidence="1">
    <location>
        <begin position="28"/>
        <end position="40"/>
    </location>
</feature>
<proteinExistence type="predicted"/>
<keyword evidence="2" id="KW-0648">Protein biosynthesis</keyword>
<sequence length="160" mass="17968">MATNKERTSSAAMRKLLLQSASKKEQEIQQIGSVAESTIPQPAIEQPIHEEVKESAPVTETVQEPQPEQMEKPESKPSVQSSPKTEESKVCGKKFSEYLEERKLKNTEVIRISSETHRKLKQIAMATGLGMHNIANNILEDVLTSHNKEIQAILKKYMSI</sequence>